<gene>
    <name evidence="2" type="ORF">GH754_17610</name>
</gene>
<dbReference type="Proteomes" id="UP000480185">
    <property type="component" value="Unassembled WGS sequence"/>
</dbReference>
<evidence type="ECO:0000256" key="1">
    <source>
        <dbReference type="SAM" id="Phobius"/>
    </source>
</evidence>
<keyword evidence="1" id="KW-1133">Transmembrane helix</keyword>
<evidence type="ECO:0000313" key="2">
    <source>
        <dbReference type="EMBL" id="MRG88075.1"/>
    </source>
</evidence>
<organism evidence="2 3">
    <name type="scientific">Salinibacillus xinjiangensis</name>
    <dbReference type="NCBI Taxonomy" id="1229268"/>
    <lineage>
        <taxon>Bacteria</taxon>
        <taxon>Bacillati</taxon>
        <taxon>Bacillota</taxon>
        <taxon>Bacilli</taxon>
        <taxon>Bacillales</taxon>
        <taxon>Bacillaceae</taxon>
        <taxon>Salinibacillus</taxon>
    </lineage>
</organism>
<name>A0A6G1XAZ0_9BACI</name>
<evidence type="ECO:0000313" key="3">
    <source>
        <dbReference type="Proteomes" id="UP000480185"/>
    </source>
</evidence>
<dbReference type="AlphaFoldDB" id="A0A6G1XAZ0"/>
<feature type="transmembrane region" description="Helical" evidence="1">
    <location>
        <begin position="131"/>
        <end position="153"/>
    </location>
</feature>
<accession>A0A6G1XAZ0</accession>
<feature type="transmembrane region" description="Helical" evidence="1">
    <location>
        <begin position="100"/>
        <end position="119"/>
    </location>
</feature>
<feature type="transmembrane region" description="Helical" evidence="1">
    <location>
        <begin position="12"/>
        <end position="30"/>
    </location>
</feature>
<keyword evidence="3" id="KW-1185">Reference proteome</keyword>
<comment type="caution">
    <text evidence="2">The sequence shown here is derived from an EMBL/GenBank/DDBJ whole genome shotgun (WGS) entry which is preliminary data.</text>
</comment>
<dbReference type="RefSeq" id="WP_153729955.1">
    <property type="nucleotide sequence ID" value="NZ_WJNH01000016.1"/>
</dbReference>
<sequence>MRRRSGISNRHLIFNLSIILIPWLTMIFFGKRNLKRFTVAGVVTTVVEILNHMIGKKLGWWEFFDKDKSFVKNELPFDLGPYMPMSMWILRFTYGNFKKFLLLNTLADGLFTIPVMPLLKKMKIIRLHRLSYLQFFIYIFYKAFILYGVQYWVENRRNS</sequence>
<dbReference type="EMBL" id="WJNH01000016">
    <property type="protein sequence ID" value="MRG88075.1"/>
    <property type="molecule type" value="Genomic_DNA"/>
</dbReference>
<keyword evidence="1" id="KW-0472">Membrane</keyword>
<protein>
    <submittedName>
        <fullName evidence="2">Uncharacterized protein</fullName>
    </submittedName>
</protein>
<reference evidence="2 3" key="1">
    <citation type="submission" date="2019-11" db="EMBL/GenBank/DDBJ databases">
        <authorList>
            <person name="Li J."/>
        </authorList>
    </citation>
    <scope>NUCLEOTIDE SEQUENCE [LARGE SCALE GENOMIC DNA]</scope>
    <source>
        <strain evidence="2 3">J4</strain>
    </source>
</reference>
<dbReference type="OrthoDB" id="1683771at2"/>
<keyword evidence="1" id="KW-0812">Transmembrane</keyword>
<proteinExistence type="predicted"/>